<evidence type="ECO:0000256" key="3">
    <source>
        <dbReference type="ARBA" id="ARBA00022679"/>
    </source>
</evidence>
<reference evidence="14 15" key="1">
    <citation type="journal article" date="2013" name="Genome Announc.">
        <title>Genome Sequence of Moraxella macacae 0408225, a Novel Bacterial Species Isolated from a Cynomolgus Macaque with Epistaxis.</title>
        <authorList>
            <person name="Ladner J.T."/>
            <person name="Whitehouse C.A."/>
            <person name="Koroleva G.I."/>
            <person name="Palacios G.F."/>
        </authorList>
    </citation>
    <scope>NUCLEOTIDE SEQUENCE [LARGE SCALE GENOMIC DNA]</scope>
    <source>
        <strain evidence="14 15">0408225</strain>
    </source>
</reference>
<accession>L2F9E2</accession>
<evidence type="ECO:0000256" key="11">
    <source>
        <dbReference type="HAMAP-Rule" id="MF_01547"/>
    </source>
</evidence>
<feature type="domain" description="Ribosomal RNA methyltransferase FtsJ" evidence="13">
    <location>
        <begin position="54"/>
        <end position="227"/>
    </location>
</feature>
<dbReference type="FunFam" id="3.40.50.150:FF:000005">
    <property type="entry name" value="Ribosomal RNA large subunit methyltransferase E"/>
    <property type="match status" value="1"/>
</dbReference>
<dbReference type="PATRIC" id="fig|1230338.3.peg.989"/>
<evidence type="ECO:0000313" key="14">
    <source>
        <dbReference type="EMBL" id="ELA09647.1"/>
    </source>
</evidence>
<evidence type="ECO:0000256" key="6">
    <source>
        <dbReference type="ARBA" id="ARBA00038861"/>
    </source>
</evidence>
<dbReference type="InterPro" id="IPR015507">
    <property type="entry name" value="rRNA-MeTfrase_E"/>
</dbReference>
<evidence type="ECO:0000313" key="15">
    <source>
        <dbReference type="Proteomes" id="UP000023795"/>
    </source>
</evidence>
<keyword evidence="11" id="KW-0963">Cytoplasm</keyword>
<dbReference type="PANTHER" id="PTHR10920:SF18">
    <property type="entry name" value="RRNA METHYLTRANSFERASE 2, MITOCHONDRIAL"/>
    <property type="match status" value="1"/>
</dbReference>
<dbReference type="eggNOG" id="COG0293">
    <property type="taxonomic scope" value="Bacteria"/>
</dbReference>
<comment type="caution">
    <text evidence="14">The sequence shown here is derived from an EMBL/GenBank/DDBJ whole genome shotgun (WGS) entry which is preliminary data.</text>
</comment>
<dbReference type="InterPro" id="IPR029063">
    <property type="entry name" value="SAM-dependent_MTases_sf"/>
</dbReference>
<keyword evidence="15" id="KW-1185">Reference proteome</keyword>
<feature type="active site" description="Proton acceptor" evidence="11 12">
    <location>
        <position position="187"/>
    </location>
</feature>
<evidence type="ECO:0000256" key="9">
    <source>
        <dbReference type="ARBA" id="ARBA00042745"/>
    </source>
</evidence>
<dbReference type="EMBL" id="ANIN01000001">
    <property type="protein sequence ID" value="ELA09647.1"/>
    <property type="molecule type" value="Genomic_DNA"/>
</dbReference>
<keyword evidence="1 11" id="KW-0698">rRNA processing</keyword>
<dbReference type="Gene3D" id="3.40.50.150">
    <property type="entry name" value="Vaccinia Virus protein VP39"/>
    <property type="match status" value="1"/>
</dbReference>
<feature type="binding site" evidence="11">
    <location>
        <position position="122"/>
    </location>
    <ligand>
        <name>S-adenosyl-L-methionine</name>
        <dbReference type="ChEBI" id="CHEBI:59789"/>
    </ligand>
</feature>
<dbReference type="Proteomes" id="UP000023795">
    <property type="component" value="Unassembled WGS sequence"/>
</dbReference>
<evidence type="ECO:0000256" key="10">
    <source>
        <dbReference type="ARBA" id="ARBA00048970"/>
    </source>
</evidence>
<dbReference type="HAMAP" id="MF_01547">
    <property type="entry name" value="RNA_methyltr_E"/>
    <property type="match status" value="1"/>
</dbReference>
<dbReference type="Pfam" id="PF01728">
    <property type="entry name" value="FtsJ"/>
    <property type="match status" value="1"/>
</dbReference>
<evidence type="ECO:0000256" key="5">
    <source>
        <dbReference type="ARBA" id="ARBA00037569"/>
    </source>
</evidence>
<evidence type="ECO:0000256" key="4">
    <source>
        <dbReference type="ARBA" id="ARBA00022691"/>
    </source>
</evidence>
<feature type="binding site" evidence="11">
    <location>
        <position position="86"/>
    </location>
    <ligand>
        <name>S-adenosyl-L-methionine</name>
        <dbReference type="ChEBI" id="CHEBI:59789"/>
    </ligand>
</feature>
<protein>
    <recommendedName>
        <fullName evidence="7 11">Ribosomal RNA large subunit methyltransferase E</fullName>
        <ecNumber evidence="6 11">2.1.1.166</ecNumber>
    </recommendedName>
    <alternativeName>
        <fullName evidence="9 11">23S rRNA Um2552 methyltransferase</fullName>
    </alternativeName>
    <alternativeName>
        <fullName evidence="8 11">rRNA (uridine-2'-O-)-methyltransferase</fullName>
    </alternativeName>
</protein>
<comment type="similarity">
    <text evidence="11">Belongs to the class I-like SAM-binding methyltransferase superfamily. RNA methyltransferase RlmE family.</text>
</comment>
<feature type="binding site" evidence="11">
    <location>
        <position position="88"/>
    </location>
    <ligand>
        <name>S-adenosyl-L-methionine</name>
        <dbReference type="ChEBI" id="CHEBI:59789"/>
    </ligand>
</feature>
<evidence type="ECO:0000256" key="1">
    <source>
        <dbReference type="ARBA" id="ARBA00022552"/>
    </source>
</evidence>
<dbReference type="STRING" id="1230338.MOMA_04555"/>
<dbReference type="InterPro" id="IPR002877">
    <property type="entry name" value="RNA_MeTrfase_FtsJ_dom"/>
</dbReference>
<feature type="binding site" evidence="11">
    <location>
        <position position="106"/>
    </location>
    <ligand>
        <name>S-adenosyl-L-methionine</name>
        <dbReference type="ChEBI" id="CHEBI:59789"/>
    </ligand>
</feature>
<evidence type="ECO:0000259" key="13">
    <source>
        <dbReference type="Pfam" id="PF01728"/>
    </source>
</evidence>
<feature type="binding site" evidence="11">
    <location>
        <position position="147"/>
    </location>
    <ligand>
        <name>S-adenosyl-L-methionine</name>
        <dbReference type="ChEBI" id="CHEBI:59789"/>
    </ligand>
</feature>
<gene>
    <name evidence="11" type="primary">rlmE</name>
    <name evidence="11" type="synonym">ftsJ</name>
    <name evidence="11" type="synonym">rrmJ</name>
    <name evidence="14" type="ORF">MOMA_04555</name>
</gene>
<name>L2F9E2_9GAMM</name>
<evidence type="ECO:0000256" key="8">
    <source>
        <dbReference type="ARBA" id="ARBA00041995"/>
    </source>
</evidence>
<keyword evidence="3 11" id="KW-0808">Transferase</keyword>
<comment type="subcellular location">
    <subcellularLocation>
        <location evidence="11">Cytoplasm</location>
    </subcellularLocation>
</comment>
<comment type="function">
    <text evidence="5 11">Specifically methylates the uridine in position 2552 of 23S rRNA at the 2'-O position of the ribose in the fully assembled 50S ribosomal subunit.</text>
</comment>
<dbReference type="PIRSF" id="PIRSF005461">
    <property type="entry name" value="23S_rRNA_mtase"/>
    <property type="match status" value="1"/>
</dbReference>
<keyword evidence="4 11" id="KW-0949">S-adenosyl-L-methionine</keyword>
<dbReference type="AlphaFoldDB" id="L2F9E2"/>
<comment type="catalytic activity">
    <reaction evidence="10 11">
        <text>uridine(2552) in 23S rRNA + S-adenosyl-L-methionine = 2'-O-methyluridine(2552) in 23S rRNA + S-adenosyl-L-homocysteine + H(+)</text>
        <dbReference type="Rhea" id="RHEA:42720"/>
        <dbReference type="Rhea" id="RHEA-COMP:10202"/>
        <dbReference type="Rhea" id="RHEA-COMP:10203"/>
        <dbReference type="ChEBI" id="CHEBI:15378"/>
        <dbReference type="ChEBI" id="CHEBI:57856"/>
        <dbReference type="ChEBI" id="CHEBI:59789"/>
        <dbReference type="ChEBI" id="CHEBI:65315"/>
        <dbReference type="ChEBI" id="CHEBI:74478"/>
        <dbReference type="EC" id="2.1.1.166"/>
    </reaction>
</comment>
<dbReference type="GO" id="GO:0005737">
    <property type="term" value="C:cytoplasm"/>
    <property type="evidence" value="ECO:0007669"/>
    <property type="project" value="UniProtKB-SubCell"/>
</dbReference>
<evidence type="ECO:0000256" key="2">
    <source>
        <dbReference type="ARBA" id="ARBA00022603"/>
    </source>
</evidence>
<dbReference type="InterPro" id="IPR050082">
    <property type="entry name" value="RNA_methyltr_RlmE"/>
</dbReference>
<dbReference type="SUPFAM" id="SSF53335">
    <property type="entry name" value="S-adenosyl-L-methionine-dependent methyltransferases"/>
    <property type="match status" value="1"/>
</dbReference>
<dbReference type="EC" id="2.1.1.166" evidence="6 11"/>
<organism evidence="14 15">
    <name type="scientific">Moraxella macacae 0408225</name>
    <dbReference type="NCBI Taxonomy" id="1230338"/>
    <lineage>
        <taxon>Bacteria</taxon>
        <taxon>Pseudomonadati</taxon>
        <taxon>Pseudomonadota</taxon>
        <taxon>Gammaproteobacteria</taxon>
        <taxon>Moraxellales</taxon>
        <taxon>Moraxellaceae</taxon>
        <taxon>Moraxella</taxon>
    </lineage>
</organism>
<keyword evidence="2 11" id="KW-0489">Methyltransferase</keyword>
<evidence type="ECO:0000256" key="12">
    <source>
        <dbReference type="PIRSR" id="PIRSR005461-1"/>
    </source>
</evidence>
<proteinExistence type="inferred from homology"/>
<dbReference type="PANTHER" id="PTHR10920">
    <property type="entry name" value="RIBOSOMAL RNA METHYLTRANSFERASE"/>
    <property type="match status" value="1"/>
</dbReference>
<sequence length="229" mass="25545">MTKYAKIAVVLIEKQQKASMATRITNKKLSKSSRAWIKEHLDDHYVKLAHRDGYRARAAYKLLEINDKLQLIKKGMTVVDLGSAPGSWSQVAGKIVGESGKLIASDILPMDTLENVTFIQGDFRKQEIFDKIMTEVAGKKVNIVLSDMAPNTSGFAAVDQPRMIYLCELAVDFASQVLDEGGSLIVKVFQGEGSDALRKQMQQTFRKVRSIKPAASRARSKEMYWVATM</sequence>
<evidence type="ECO:0000256" key="7">
    <source>
        <dbReference type="ARBA" id="ARBA00041129"/>
    </source>
</evidence>
<dbReference type="GO" id="GO:0008650">
    <property type="term" value="F:rRNA (uridine-2'-O-)-methyltransferase activity"/>
    <property type="evidence" value="ECO:0007669"/>
    <property type="project" value="UniProtKB-UniRule"/>
</dbReference>